<dbReference type="Pfam" id="PF02092">
    <property type="entry name" value="tRNA_synt_2f"/>
    <property type="match status" value="1"/>
</dbReference>
<dbReference type="GO" id="GO:0005829">
    <property type="term" value="C:cytosol"/>
    <property type="evidence" value="ECO:0007669"/>
    <property type="project" value="TreeGrafter"/>
</dbReference>
<evidence type="ECO:0000256" key="6">
    <source>
        <dbReference type="ARBA" id="ARBA00022741"/>
    </source>
</evidence>
<dbReference type="GO" id="GO:0006426">
    <property type="term" value="P:glycyl-tRNA aminoacylation"/>
    <property type="evidence" value="ECO:0007669"/>
    <property type="project" value="InterPro"/>
</dbReference>
<feature type="domain" description="DALR anticodon binding" evidence="11">
    <location>
        <begin position="138"/>
        <end position="227"/>
    </location>
</feature>
<dbReference type="GO" id="GO:0004820">
    <property type="term" value="F:glycine-tRNA ligase activity"/>
    <property type="evidence" value="ECO:0007669"/>
    <property type="project" value="UniProtKB-EC"/>
</dbReference>
<reference evidence="12" key="1">
    <citation type="submission" date="2020-07" db="EMBL/GenBank/DDBJ databases">
        <title>Huge and variable diversity of episymbiotic CPR bacteria and DPANN archaea in groundwater ecosystems.</title>
        <authorList>
            <person name="He C.Y."/>
            <person name="Keren R."/>
            <person name="Whittaker M."/>
            <person name="Farag I.F."/>
            <person name="Doudna J."/>
            <person name="Cate J.H.D."/>
            <person name="Banfield J.F."/>
        </authorList>
    </citation>
    <scope>NUCLEOTIDE SEQUENCE</scope>
    <source>
        <strain evidence="12">NC_groundwater_1860_Pr3_B-0.1um_51_7</strain>
    </source>
</reference>
<dbReference type="GO" id="GO:0005524">
    <property type="term" value="F:ATP binding"/>
    <property type="evidence" value="ECO:0007669"/>
    <property type="project" value="UniProtKB-KW"/>
</dbReference>
<evidence type="ECO:0000256" key="9">
    <source>
        <dbReference type="ARBA" id="ARBA00023146"/>
    </source>
</evidence>
<protein>
    <recommendedName>
        <fullName evidence="3">glycine--tRNA ligase</fullName>
        <ecNumber evidence="3">6.1.1.14</ecNumber>
    </recommendedName>
</protein>
<dbReference type="Pfam" id="PF05746">
    <property type="entry name" value="DALR_1"/>
    <property type="match status" value="1"/>
</dbReference>
<comment type="subcellular location">
    <subcellularLocation>
        <location evidence="1">Cytoplasm</location>
    </subcellularLocation>
</comment>
<evidence type="ECO:0000313" key="13">
    <source>
        <dbReference type="Proteomes" id="UP000808761"/>
    </source>
</evidence>
<dbReference type="GO" id="GO:0004814">
    <property type="term" value="F:arginine-tRNA ligase activity"/>
    <property type="evidence" value="ECO:0007669"/>
    <property type="project" value="InterPro"/>
</dbReference>
<evidence type="ECO:0000256" key="10">
    <source>
        <dbReference type="ARBA" id="ARBA00047937"/>
    </source>
</evidence>
<dbReference type="InterPro" id="IPR015944">
    <property type="entry name" value="Gly-tRNA-synth_bsu"/>
</dbReference>
<dbReference type="PANTHER" id="PTHR30075">
    <property type="entry name" value="GLYCYL-TRNA SYNTHETASE"/>
    <property type="match status" value="1"/>
</dbReference>
<comment type="caution">
    <text evidence="12">The sequence shown here is derived from an EMBL/GenBank/DDBJ whole genome shotgun (WGS) entry which is preliminary data.</text>
</comment>
<proteinExistence type="inferred from homology"/>
<accession>A0A9D6UKC9</accession>
<evidence type="ECO:0000259" key="11">
    <source>
        <dbReference type="Pfam" id="PF05746"/>
    </source>
</evidence>
<evidence type="ECO:0000313" key="12">
    <source>
        <dbReference type="EMBL" id="MBI5078717.1"/>
    </source>
</evidence>
<feature type="non-terminal residue" evidence="12">
    <location>
        <position position="1"/>
    </location>
</feature>
<comment type="catalytic activity">
    <reaction evidence="10">
        <text>tRNA(Gly) + glycine + ATP = glycyl-tRNA(Gly) + AMP + diphosphate</text>
        <dbReference type="Rhea" id="RHEA:16013"/>
        <dbReference type="Rhea" id="RHEA-COMP:9664"/>
        <dbReference type="Rhea" id="RHEA-COMP:9683"/>
        <dbReference type="ChEBI" id="CHEBI:30616"/>
        <dbReference type="ChEBI" id="CHEBI:33019"/>
        <dbReference type="ChEBI" id="CHEBI:57305"/>
        <dbReference type="ChEBI" id="CHEBI:78442"/>
        <dbReference type="ChEBI" id="CHEBI:78522"/>
        <dbReference type="ChEBI" id="CHEBI:456215"/>
        <dbReference type="EC" id="6.1.1.14"/>
    </reaction>
</comment>
<evidence type="ECO:0000256" key="8">
    <source>
        <dbReference type="ARBA" id="ARBA00022917"/>
    </source>
</evidence>
<keyword evidence="7" id="KW-0067">ATP-binding</keyword>
<dbReference type="EMBL" id="JACRKR010000085">
    <property type="protein sequence ID" value="MBI5078717.1"/>
    <property type="molecule type" value="Genomic_DNA"/>
</dbReference>
<keyword evidence="6" id="KW-0547">Nucleotide-binding</keyword>
<gene>
    <name evidence="12" type="ORF">HZB08_01675</name>
</gene>
<evidence type="ECO:0000256" key="2">
    <source>
        <dbReference type="ARBA" id="ARBA00008226"/>
    </source>
</evidence>
<dbReference type="InterPro" id="IPR006194">
    <property type="entry name" value="Gly-tRNA-synth_heterodimer"/>
</dbReference>
<keyword evidence="4" id="KW-0963">Cytoplasm</keyword>
<evidence type="ECO:0000256" key="1">
    <source>
        <dbReference type="ARBA" id="ARBA00004496"/>
    </source>
</evidence>
<evidence type="ECO:0000256" key="4">
    <source>
        <dbReference type="ARBA" id="ARBA00022490"/>
    </source>
</evidence>
<dbReference type="PROSITE" id="PS50861">
    <property type="entry name" value="AA_TRNA_LIGASE_II_GLYAB"/>
    <property type="match status" value="1"/>
</dbReference>
<keyword evidence="8" id="KW-0648">Protein biosynthesis</keyword>
<dbReference type="EC" id="6.1.1.14" evidence="3"/>
<dbReference type="PANTHER" id="PTHR30075:SF2">
    <property type="entry name" value="GLYCINE--TRNA LIGASE, CHLOROPLASTIC_MITOCHONDRIAL 2"/>
    <property type="match status" value="1"/>
</dbReference>
<evidence type="ECO:0000256" key="5">
    <source>
        <dbReference type="ARBA" id="ARBA00022598"/>
    </source>
</evidence>
<keyword evidence="9" id="KW-0030">Aminoacyl-tRNA synthetase</keyword>
<dbReference type="InterPro" id="IPR008909">
    <property type="entry name" value="DALR_anticod-bd"/>
</dbReference>
<organism evidence="12 13">
    <name type="scientific">Candidatus Saganbacteria bacterium</name>
    <dbReference type="NCBI Taxonomy" id="2575572"/>
    <lineage>
        <taxon>Bacteria</taxon>
        <taxon>Bacillati</taxon>
        <taxon>Saganbacteria</taxon>
    </lineage>
</organism>
<evidence type="ECO:0000256" key="7">
    <source>
        <dbReference type="ARBA" id="ARBA00022840"/>
    </source>
</evidence>
<name>A0A9D6UKC9_UNCSA</name>
<comment type="similarity">
    <text evidence="2">Belongs to the class-II aminoacyl-tRNA synthetase family.</text>
</comment>
<dbReference type="Proteomes" id="UP000808761">
    <property type="component" value="Unassembled WGS sequence"/>
</dbReference>
<sequence>SIVGSFSAGCVPTGSQDPFGIRRAGAGVVRIVLEKKLDLPLDEAIERAYKLYEPVFLGHLFSGGEAGYQDFPGVKREILEFFAVRLRQVLLDQGIRYDIAEAALFGFNAILDVIKKALALSSMAGEGWFSGVVASADRLSRIAANASREQVMEHDLADKEEKELYGLYLKINWEVGEKIKKEFWAEAALELAKLTDPIEAFFDAVLVMHEGERLKLNRLALLKSLEKLYLSVADFRKIVIGGGKDAKGKN</sequence>
<dbReference type="GO" id="GO:0006420">
    <property type="term" value="P:arginyl-tRNA aminoacylation"/>
    <property type="evidence" value="ECO:0007669"/>
    <property type="project" value="InterPro"/>
</dbReference>
<dbReference type="AlphaFoldDB" id="A0A9D6UKC9"/>
<keyword evidence="5 12" id="KW-0436">Ligase</keyword>
<evidence type="ECO:0000256" key="3">
    <source>
        <dbReference type="ARBA" id="ARBA00012829"/>
    </source>
</evidence>